<dbReference type="EMBL" id="PGGS01000086">
    <property type="protein sequence ID" value="PNH09550.1"/>
    <property type="molecule type" value="Genomic_DNA"/>
</dbReference>
<dbReference type="Proteomes" id="UP000236333">
    <property type="component" value="Unassembled WGS sequence"/>
</dbReference>
<dbReference type="GO" id="GO:0005737">
    <property type="term" value="C:cytoplasm"/>
    <property type="evidence" value="ECO:0007669"/>
    <property type="project" value="TreeGrafter"/>
</dbReference>
<evidence type="ECO:0000313" key="3">
    <source>
        <dbReference type="Proteomes" id="UP000236333"/>
    </source>
</evidence>
<feature type="region of interest" description="Disordered" evidence="1">
    <location>
        <begin position="1"/>
        <end position="48"/>
    </location>
</feature>
<organism evidence="2 3">
    <name type="scientific">Tetrabaena socialis</name>
    <dbReference type="NCBI Taxonomy" id="47790"/>
    <lineage>
        <taxon>Eukaryota</taxon>
        <taxon>Viridiplantae</taxon>
        <taxon>Chlorophyta</taxon>
        <taxon>core chlorophytes</taxon>
        <taxon>Chlorophyceae</taxon>
        <taxon>CS clade</taxon>
        <taxon>Chlamydomonadales</taxon>
        <taxon>Tetrabaenaceae</taxon>
        <taxon>Tetrabaena</taxon>
    </lineage>
</organism>
<sequence length="107" mass="11347">PAARPRPRACPHSAAPKVAAPPSAPPAPEPAAAAAAPPSTSEPEDPKAALEKQIRNLKKKVRQCSDLEEKRAAGAALDKEQEEKLARAVAWKEEMEELENKLAKLGA</sequence>
<dbReference type="AlphaFoldDB" id="A0A2J8AAJ9"/>
<feature type="compositionally biased region" description="Low complexity" evidence="1">
    <location>
        <begin position="10"/>
        <end position="21"/>
    </location>
</feature>
<evidence type="ECO:0000313" key="2">
    <source>
        <dbReference type="EMBL" id="PNH09550.1"/>
    </source>
</evidence>
<protein>
    <submittedName>
        <fullName evidence="2">Uncharacterized protein</fullName>
    </submittedName>
</protein>
<dbReference type="OrthoDB" id="21625at2759"/>
<dbReference type="PANTHER" id="PTHR22959">
    <property type="entry name" value="PYM PROTEIN"/>
    <property type="match status" value="1"/>
</dbReference>
<feature type="non-terminal residue" evidence="2">
    <location>
        <position position="1"/>
    </location>
</feature>
<dbReference type="GO" id="GO:0003723">
    <property type="term" value="F:RNA binding"/>
    <property type="evidence" value="ECO:0007669"/>
    <property type="project" value="TreeGrafter"/>
</dbReference>
<dbReference type="GO" id="GO:1903259">
    <property type="term" value="P:exon-exon junction complex disassembly"/>
    <property type="evidence" value="ECO:0007669"/>
    <property type="project" value="InterPro"/>
</dbReference>
<comment type="caution">
    <text evidence="2">The sequence shown here is derived from an EMBL/GenBank/DDBJ whole genome shotgun (WGS) entry which is preliminary data.</text>
</comment>
<reference evidence="2 3" key="1">
    <citation type="journal article" date="2017" name="Mol. Biol. Evol.">
        <title>The 4-celled Tetrabaena socialis nuclear genome reveals the essential components for genetic control of cell number at the origin of multicellularity in the volvocine lineage.</title>
        <authorList>
            <person name="Featherston J."/>
            <person name="Arakaki Y."/>
            <person name="Hanschen E.R."/>
            <person name="Ferris P.J."/>
            <person name="Michod R.E."/>
            <person name="Olson B.J.S.C."/>
            <person name="Nozaki H."/>
            <person name="Durand P.M."/>
        </authorList>
    </citation>
    <scope>NUCLEOTIDE SEQUENCE [LARGE SCALE GENOMIC DNA]</scope>
    <source>
        <strain evidence="2 3">NIES-571</strain>
    </source>
</reference>
<keyword evidence="3" id="KW-1185">Reference proteome</keyword>
<proteinExistence type="predicted"/>
<name>A0A2J8AAJ9_9CHLO</name>
<dbReference type="PANTHER" id="PTHR22959:SF0">
    <property type="entry name" value="PARTNER OF Y14 AND MAGO"/>
    <property type="match status" value="1"/>
</dbReference>
<dbReference type="InterPro" id="IPR039333">
    <property type="entry name" value="PYM1"/>
</dbReference>
<dbReference type="GO" id="GO:0035145">
    <property type="term" value="C:exon-exon junction complex"/>
    <property type="evidence" value="ECO:0007669"/>
    <property type="project" value="TreeGrafter"/>
</dbReference>
<evidence type="ECO:0000256" key="1">
    <source>
        <dbReference type="SAM" id="MobiDB-lite"/>
    </source>
</evidence>
<gene>
    <name evidence="2" type="ORF">TSOC_003792</name>
</gene>
<accession>A0A2J8AAJ9</accession>
<feature type="compositionally biased region" description="Low complexity" evidence="1">
    <location>
        <begin position="30"/>
        <end position="41"/>
    </location>
</feature>